<reference evidence="10 11" key="1">
    <citation type="journal article" date="2016" name="Nat. Commun.">
        <title>Thousands of microbial genomes shed light on interconnected biogeochemical processes in an aquifer system.</title>
        <authorList>
            <person name="Anantharaman K."/>
            <person name="Brown C.T."/>
            <person name="Hug L.A."/>
            <person name="Sharon I."/>
            <person name="Castelle C.J."/>
            <person name="Probst A.J."/>
            <person name="Thomas B.C."/>
            <person name="Singh A."/>
            <person name="Wilkins M.J."/>
            <person name="Karaoz U."/>
            <person name="Brodie E.L."/>
            <person name="Williams K.H."/>
            <person name="Hubbard S.S."/>
            <person name="Banfield J.F."/>
        </authorList>
    </citation>
    <scope>NUCLEOTIDE SEQUENCE [LARGE SCALE GENOMIC DNA]</scope>
</reference>
<sequence length="367" mass="40072">MINKRRLIKTFIDLVKLDSLSLREQKAAEYLRKYLKRYHLRLRELGRPPGGEIGNLACHLPGRGPRLLLNAHIDTVSPGKGIRPTKRGRYIRSDGTTILGADNKAGVAAILEIIAILIEKNIPHPPLDILFTVAEEIGLIGAKAISQDELKADYGLVLDGGDINKIINQAPTQDNLFVTIVGKAAHAGIHPEEGINAIKVASAAIAKMKLGRIDQETTANIGLIRGGKATNIIPEEVELKGEARSHNLIKLKKQVAQMKNLLQASSRQAGAKCRIQVERMYNSFRIEPEHQLVARVAKAMRQENIKPQITKTGGGSDANIFNELGIPSIILGVGADHVHTKKEQILMSDLVAGTKIVLATIRGFYRG</sequence>
<dbReference type="SUPFAM" id="SSF53187">
    <property type="entry name" value="Zn-dependent exopeptidases"/>
    <property type="match status" value="1"/>
</dbReference>
<gene>
    <name evidence="10" type="ORF">A2311_02285</name>
</gene>
<dbReference type="Pfam" id="PF07687">
    <property type="entry name" value="M20_dimer"/>
    <property type="match status" value="1"/>
</dbReference>
<proteinExistence type="inferred from homology"/>
<evidence type="ECO:0000256" key="4">
    <source>
        <dbReference type="ARBA" id="ARBA00022801"/>
    </source>
</evidence>
<keyword evidence="2" id="KW-0645">Protease</keyword>
<organism evidence="10 11">
    <name type="scientific">candidate division WOR-1 bacterium RIFOXYB2_FULL_48_7</name>
    <dbReference type="NCBI Taxonomy" id="1802583"/>
    <lineage>
        <taxon>Bacteria</taxon>
        <taxon>Bacillati</taxon>
        <taxon>Saganbacteria</taxon>
    </lineage>
</organism>
<feature type="binding site" evidence="8">
    <location>
        <position position="339"/>
    </location>
    <ligand>
        <name>Zn(2+)</name>
        <dbReference type="ChEBI" id="CHEBI:29105"/>
        <label>2</label>
    </ligand>
</feature>
<evidence type="ECO:0000256" key="2">
    <source>
        <dbReference type="ARBA" id="ARBA00022670"/>
    </source>
</evidence>
<dbReference type="Gene3D" id="3.30.70.360">
    <property type="match status" value="1"/>
</dbReference>
<dbReference type="InterPro" id="IPR001261">
    <property type="entry name" value="ArgE/DapE_CS"/>
</dbReference>
<dbReference type="GO" id="GO:0004177">
    <property type="term" value="F:aminopeptidase activity"/>
    <property type="evidence" value="ECO:0007669"/>
    <property type="project" value="UniProtKB-UniRule"/>
</dbReference>
<keyword evidence="4" id="KW-0378">Hydrolase</keyword>
<dbReference type="SUPFAM" id="SSF55031">
    <property type="entry name" value="Bacterial exopeptidase dimerisation domain"/>
    <property type="match status" value="1"/>
</dbReference>
<feature type="domain" description="Peptidase M20 dimerisation" evidence="9">
    <location>
        <begin position="178"/>
        <end position="265"/>
    </location>
</feature>
<dbReference type="GO" id="GO:0046872">
    <property type="term" value="F:metal ion binding"/>
    <property type="evidence" value="ECO:0007669"/>
    <property type="project" value="UniProtKB-UniRule"/>
</dbReference>
<dbReference type="PANTHER" id="PTHR42994">
    <property type="entry name" value="PEPTIDASE T"/>
    <property type="match status" value="1"/>
</dbReference>
<dbReference type="InterPro" id="IPR008007">
    <property type="entry name" value="Peptidase_M42"/>
</dbReference>
<accession>A0A1F4TLH3</accession>
<dbReference type="Pfam" id="PF01546">
    <property type="entry name" value="Peptidase_M20"/>
    <property type="match status" value="1"/>
</dbReference>
<dbReference type="Gene3D" id="3.40.630.10">
    <property type="entry name" value="Zn peptidases"/>
    <property type="match status" value="1"/>
</dbReference>
<dbReference type="EMBL" id="MEUF01000059">
    <property type="protein sequence ID" value="OGC33536.1"/>
    <property type="molecule type" value="Genomic_DNA"/>
</dbReference>
<evidence type="ECO:0000256" key="1">
    <source>
        <dbReference type="ARBA" id="ARBA00001947"/>
    </source>
</evidence>
<evidence type="ECO:0000256" key="7">
    <source>
        <dbReference type="PIRNR" id="PIRNR001123"/>
    </source>
</evidence>
<protein>
    <recommendedName>
        <fullName evidence="9">Peptidase M20 dimerisation domain-containing protein</fullName>
    </recommendedName>
</protein>
<evidence type="ECO:0000313" key="10">
    <source>
        <dbReference type="EMBL" id="OGC33536.1"/>
    </source>
</evidence>
<evidence type="ECO:0000256" key="3">
    <source>
        <dbReference type="ARBA" id="ARBA00022723"/>
    </source>
</evidence>
<evidence type="ECO:0000313" key="11">
    <source>
        <dbReference type="Proteomes" id="UP000178951"/>
    </source>
</evidence>
<keyword evidence="5" id="KW-0862">Zinc</keyword>
<evidence type="ECO:0000256" key="8">
    <source>
        <dbReference type="PIRSR" id="PIRSR001123-2"/>
    </source>
</evidence>
<evidence type="ECO:0000256" key="5">
    <source>
        <dbReference type="ARBA" id="ARBA00022833"/>
    </source>
</evidence>
<evidence type="ECO:0000259" key="9">
    <source>
        <dbReference type="Pfam" id="PF07687"/>
    </source>
</evidence>
<dbReference type="InterPro" id="IPR002933">
    <property type="entry name" value="Peptidase_M20"/>
</dbReference>
<dbReference type="Proteomes" id="UP000178951">
    <property type="component" value="Unassembled WGS sequence"/>
</dbReference>
<dbReference type="PIRSF" id="PIRSF001123">
    <property type="entry name" value="PepA_GA"/>
    <property type="match status" value="1"/>
</dbReference>
<dbReference type="InterPro" id="IPR036264">
    <property type="entry name" value="Bact_exopeptidase_dim_dom"/>
</dbReference>
<dbReference type="InterPro" id="IPR011650">
    <property type="entry name" value="Peptidase_M20_dimer"/>
</dbReference>
<dbReference type="PANTHER" id="PTHR42994:SF2">
    <property type="entry name" value="PEPTIDASE"/>
    <property type="match status" value="1"/>
</dbReference>
<dbReference type="InterPro" id="IPR010162">
    <property type="entry name" value="PepT-like"/>
</dbReference>
<keyword evidence="6" id="KW-0482">Metalloprotease</keyword>
<comment type="similarity">
    <text evidence="7">Belongs to the peptidase M42 family.</text>
</comment>
<dbReference type="AlphaFoldDB" id="A0A1F4TLH3"/>
<dbReference type="STRING" id="1802583.A2311_02285"/>
<name>A0A1F4TLH3_UNCSA</name>
<evidence type="ECO:0000256" key="6">
    <source>
        <dbReference type="ARBA" id="ARBA00023049"/>
    </source>
</evidence>
<dbReference type="PROSITE" id="PS00758">
    <property type="entry name" value="ARGE_DAPE_CPG2_1"/>
    <property type="match status" value="1"/>
</dbReference>
<dbReference type="GO" id="GO:0006508">
    <property type="term" value="P:proteolysis"/>
    <property type="evidence" value="ECO:0007669"/>
    <property type="project" value="UniProtKB-KW"/>
</dbReference>
<keyword evidence="3 8" id="KW-0479">Metal-binding</keyword>
<comment type="caution">
    <text evidence="10">The sequence shown here is derived from an EMBL/GenBank/DDBJ whole genome shotgun (WGS) entry which is preliminary data.</text>
</comment>
<dbReference type="NCBIfam" id="TIGR01883">
    <property type="entry name" value="PepT-like"/>
    <property type="match status" value="1"/>
</dbReference>
<comment type="cofactor">
    <cofactor evidence="8">
        <name>a divalent metal cation</name>
        <dbReference type="ChEBI" id="CHEBI:60240"/>
    </cofactor>
    <text evidence="8">Binds 2 divalent metal cations per subunit.</text>
</comment>
<dbReference type="GO" id="GO:0008237">
    <property type="term" value="F:metallopeptidase activity"/>
    <property type="evidence" value="ECO:0007669"/>
    <property type="project" value="UniProtKB-KW"/>
</dbReference>
<comment type="cofactor">
    <cofactor evidence="1">
        <name>Zn(2+)</name>
        <dbReference type="ChEBI" id="CHEBI:29105"/>
    </cofactor>
</comment>